<protein>
    <recommendedName>
        <fullName evidence="4">Secreted protein</fullName>
    </recommendedName>
</protein>
<organism evidence="2 3">
    <name type="scientific">Citrobacter amalonaticus</name>
    <dbReference type="NCBI Taxonomy" id="35703"/>
    <lineage>
        <taxon>Bacteria</taxon>
        <taxon>Pseudomonadati</taxon>
        <taxon>Pseudomonadota</taxon>
        <taxon>Gammaproteobacteria</taxon>
        <taxon>Enterobacterales</taxon>
        <taxon>Enterobacteriaceae</taxon>
        <taxon>Citrobacter</taxon>
    </lineage>
</organism>
<accession>A0A8I0MQN4</accession>
<dbReference type="AlphaFoldDB" id="A0A8I0MQN4"/>
<keyword evidence="1" id="KW-0732">Signal</keyword>
<name>A0A8I0MQN4_CITAM</name>
<feature type="signal peptide" evidence="1">
    <location>
        <begin position="1"/>
        <end position="19"/>
    </location>
</feature>
<dbReference type="RefSeq" id="WP_192479449.1">
    <property type="nucleotide sequence ID" value="NZ_VKME01000030.1"/>
</dbReference>
<evidence type="ECO:0008006" key="4">
    <source>
        <dbReference type="Google" id="ProtNLM"/>
    </source>
</evidence>
<evidence type="ECO:0000256" key="1">
    <source>
        <dbReference type="SAM" id="SignalP"/>
    </source>
</evidence>
<dbReference type="Proteomes" id="UP000656723">
    <property type="component" value="Unassembled WGS sequence"/>
</dbReference>
<gene>
    <name evidence="2" type="ORF">FOT72_24675</name>
</gene>
<sequence length="71" mass="7508">MKKTTIALLLVLASGSAVADDGFCAGFEEGYKTVKGDMAMLPMCPMEPMTPMGSTPYREGIKAGIEAAQYN</sequence>
<comment type="caution">
    <text evidence="2">The sequence shown here is derived from an EMBL/GenBank/DDBJ whole genome shotgun (WGS) entry which is preliminary data.</text>
</comment>
<evidence type="ECO:0000313" key="3">
    <source>
        <dbReference type="Proteomes" id="UP000656723"/>
    </source>
</evidence>
<reference evidence="2" key="1">
    <citation type="submission" date="2019-07" db="EMBL/GenBank/DDBJ databases">
        <title>KPC-2 carbapenem resistent Enterobacterales isolates from Germany.</title>
        <authorList>
            <person name="Yao Y."/>
            <person name="Falgenhauer L."/>
            <person name="Imirzalioglu C."/>
            <person name="Chakraborty T."/>
        </authorList>
    </citation>
    <scope>NUCLEOTIDE SEQUENCE</scope>
    <source>
        <strain evidence="2">CA13304</strain>
    </source>
</reference>
<dbReference type="EMBL" id="VKME01000030">
    <property type="protein sequence ID" value="MBE0131179.1"/>
    <property type="molecule type" value="Genomic_DNA"/>
</dbReference>
<proteinExistence type="predicted"/>
<evidence type="ECO:0000313" key="2">
    <source>
        <dbReference type="EMBL" id="MBE0131179.1"/>
    </source>
</evidence>
<feature type="chain" id="PRO_5034572336" description="Secreted protein" evidence="1">
    <location>
        <begin position="20"/>
        <end position="71"/>
    </location>
</feature>